<feature type="region of interest" description="Disordered" evidence="1">
    <location>
        <begin position="260"/>
        <end position="279"/>
    </location>
</feature>
<feature type="compositionally biased region" description="Basic and acidic residues" evidence="1">
    <location>
        <begin position="50"/>
        <end position="61"/>
    </location>
</feature>
<dbReference type="Proteomes" id="UP000265618">
    <property type="component" value="Unassembled WGS sequence"/>
</dbReference>
<feature type="compositionally biased region" description="Basic and acidic residues" evidence="1">
    <location>
        <begin position="260"/>
        <end position="274"/>
    </location>
</feature>
<dbReference type="AlphaFoldDB" id="A0A9K3GNW8"/>
<reference evidence="2 3" key="1">
    <citation type="journal article" date="2018" name="PLoS ONE">
        <title>The draft genome of Kipferlia bialata reveals reductive genome evolution in fornicate parasites.</title>
        <authorList>
            <person name="Tanifuji G."/>
            <person name="Takabayashi S."/>
            <person name="Kume K."/>
            <person name="Takagi M."/>
            <person name="Nakayama T."/>
            <person name="Kamikawa R."/>
            <person name="Inagaki Y."/>
            <person name="Hashimoto T."/>
        </authorList>
    </citation>
    <scope>NUCLEOTIDE SEQUENCE [LARGE SCALE GENOMIC DNA]</scope>
    <source>
        <strain evidence="2">NY0173</strain>
    </source>
</reference>
<feature type="region of interest" description="Disordered" evidence="1">
    <location>
        <begin position="1"/>
        <end position="62"/>
    </location>
</feature>
<feature type="non-terminal residue" evidence="2">
    <location>
        <position position="1"/>
    </location>
</feature>
<keyword evidence="3" id="KW-1185">Reference proteome</keyword>
<feature type="region of interest" description="Disordered" evidence="1">
    <location>
        <begin position="140"/>
        <end position="182"/>
    </location>
</feature>
<proteinExistence type="predicted"/>
<evidence type="ECO:0000313" key="3">
    <source>
        <dbReference type="Proteomes" id="UP000265618"/>
    </source>
</evidence>
<protein>
    <submittedName>
        <fullName evidence="2">Uncharacterized protein</fullName>
    </submittedName>
</protein>
<organism evidence="2 3">
    <name type="scientific">Kipferlia bialata</name>
    <dbReference type="NCBI Taxonomy" id="797122"/>
    <lineage>
        <taxon>Eukaryota</taxon>
        <taxon>Metamonada</taxon>
        <taxon>Carpediemonas-like organisms</taxon>
        <taxon>Kipferlia</taxon>
    </lineage>
</organism>
<feature type="compositionally biased region" description="Low complexity" evidence="1">
    <location>
        <begin position="208"/>
        <end position="230"/>
    </location>
</feature>
<gene>
    <name evidence="2" type="ORF">KIPB_012441</name>
</gene>
<feature type="compositionally biased region" description="Polar residues" evidence="1">
    <location>
        <begin position="25"/>
        <end position="36"/>
    </location>
</feature>
<accession>A0A9K3GNW8</accession>
<feature type="region of interest" description="Disordered" evidence="1">
    <location>
        <begin position="199"/>
        <end position="230"/>
    </location>
</feature>
<name>A0A9K3GNW8_9EUKA</name>
<evidence type="ECO:0000313" key="2">
    <source>
        <dbReference type="EMBL" id="GIQ89848.1"/>
    </source>
</evidence>
<comment type="caution">
    <text evidence="2">The sequence shown here is derived from an EMBL/GenBank/DDBJ whole genome shotgun (WGS) entry which is preliminary data.</text>
</comment>
<dbReference type="EMBL" id="BDIP01005499">
    <property type="protein sequence ID" value="GIQ89848.1"/>
    <property type="molecule type" value="Genomic_DNA"/>
</dbReference>
<sequence>MCPDPDPTASGRDVAGLPGPPTVRGVQSSRVQTVAGQSVREGDCMTSVRDGPRRQEAESRRIRPLTLREASGLATRNARPLFSPRRRVLTSINVPEGNFVSLDLDLSDRVSVRGRERERDRERDESGLRWDLALLGRLTRETDTSRPRPSPQHREAERARERGLFKGGEGEKDGEGEIESESMRVVGMELAEAWRRDRVRREVSRPYSQSSTQTSLSHTQRPHSPSAPSLSHLTLLGRIFASHSSLSGPDMRDVSRALLGEGERERERDRERPPSPKAVFPGVRQYASDHHIGQDRPSAFGPCVLPHSGSRQPPPPIAVPLSPANAATVVCLVQQYLGVYAEYSCACFEDYKK</sequence>
<feature type="compositionally biased region" description="Basic and acidic residues" evidence="1">
    <location>
        <begin position="140"/>
        <end position="175"/>
    </location>
</feature>
<evidence type="ECO:0000256" key="1">
    <source>
        <dbReference type="SAM" id="MobiDB-lite"/>
    </source>
</evidence>